<evidence type="ECO:0000256" key="4">
    <source>
        <dbReference type="ARBA" id="ARBA00022490"/>
    </source>
</evidence>
<gene>
    <name evidence="17" type="ORF">GPM918_LOCUS18433</name>
    <name evidence="18" type="ORF">SRO942_LOCUS18430</name>
</gene>
<evidence type="ECO:0000256" key="9">
    <source>
        <dbReference type="ARBA" id="ARBA00022857"/>
    </source>
</evidence>
<dbReference type="PANTHER" id="PTHR43150">
    <property type="entry name" value="HYPERKINETIC, ISOFORM M"/>
    <property type="match status" value="1"/>
</dbReference>
<dbReference type="GO" id="GO:0003676">
    <property type="term" value="F:nucleic acid binding"/>
    <property type="evidence" value="ECO:0007669"/>
    <property type="project" value="InterPro"/>
</dbReference>
<evidence type="ECO:0000313" key="18">
    <source>
        <dbReference type="EMBL" id="CAF3859826.1"/>
    </source>
</evidence>
<evidence type="ECO:0000256" key="1">
    <source>
        <dbReference type="ARBA" id="ARBA00004496"/>
    </source>
</evidence>
<dbReference type="GO" id="GO:0008076">
    <property type="term" value="C:voltage-gated potassium channel complex"/>
    <property type="evidence" value="ECO:0007669"/>
    <property type="project" value="TreeGrafter"/>
</dbReference>
<evidence type="ECO:0000256" key="5">
    <source>
        <dbReference type="ARBA" id="ARBA00022538"/>
    </source>
</evidence>
<evidence type="ECO:0000256" key="2">
    <source>
        <dbReference type="ARBA" id="ARBA00006515"/>
    </source>
</evidence>
<dbReference type="GO" id="GO:0008270">
    <property type="term" value="F:zinc ion binding"/>
    <property type="evidence" value="ECO:0007669"/>
    <property type="project" value="UniProtKB-KW"/>
</dbReference>
<proteinExistence type="inferred from homology"/>
<dbReference type="SMART" id="SM00451">
    <property type="entry name" value="ZnF_U1"/>
    <property type="match status" value="2"/>
</dbReference>
<evidence type="ECO:0000256" key="13">
    <source>
        <dbReference type="ARBA" id="ARBA00074367"/>
    </source>
</evidence>
<keyword evidence="14" id="KW-0175">Coiled coil</keyword>
<feature type="region of interest" description="Disordered" evidence="15">
    <location>
        <begin position="858"/>
        <end position="893"/>
    </location>
</feature>
<keyword evidence="3" id="KW-0813">Transport</keyword>
<dbReference type="SUPFAM" id="SSF46565">
    <property type="entry name" value="Chaperone J-domain"/>
    <property type="match status" value="1"/>
</dbReference>
<dbReference type="Pfam" id="PF00248">
    <property type="entry name" value="Aldo_ket_red"/>
    <property type="match status" value="1"/>
</dbReference>
<evidence type="ECO:0000256" key="11">
    <source>
        <dbReference type="ARBA" id="ARBA00023002"/>
    </source>
</evidence>
<dbReference type="InterPro" id="IPR036236">
    <property type="entry name" value="Znf_C2H2_sf"/>
</dbReference>
<dbReference type="GO" id="GO:0015459">
    <property type="term" value="F:potassium channel regulator activity"/>
    <property type="evidence" value="ECO:0007669"/>
    <property type="project" value="TreeGrafter"/>
</dbReference>
<dbReference type="PANTHER" id="PTHR43150:SF2">
    <property type="entry name" value="HYPERKINETIC, ISOFORM M"/>
    <property type="match status" value="1"/>
</dbReference>
<dbReference type="CDD" id="cd19141">
    <property type="entry name" value="Aldo_ket_red_shaker"/>
    <property type="match status" value="1"/>
</dbReference>
<reference evidence="17" key="1">
    <citation type="submission" date="2021-02" db="EMBL/GenBank/DDBJ databases">
        <authorList>
            <person name="Nowell W R."/>
        </authorList>
    </citation>
    <scope>NUCLEOTIDE SEQUENCE</scope>
</reference>
<keyword evidence="7" id="KW-0863">Zinc-finger</keyword>
<dbReference type="SUPFAM" id="SSF57667">
    <property type="entry name" value="beta-beta-alpha zinc fingers"/>
    <property type="match status" value="1"/>
</dbReference>
<keyword evidence="6" id="KW-0479">Metal-binding</keyword>
<evidence type="ECO:0000256" key="12">
    <source>
        <dbReference type="ARBA" id="ARBA00023065"/>
    </source>
</evidence>
<dbReference type="InterPro" id="IPR013087">
    <property type="entry name" value="Znf_C2H2_type"/>
</dbReference>
<feature type="coiled-coil region" evidence="14">
    <location>
        <begin position="655"/>
        <end position="789"/>
    </location>
</feature>
<dbReference type="InterPro" id="IPR003604">
    <property type="entry name" value="Matrin/U1-like-C_Znf_C2H2"/>
</dbReference>
<dbReference type="Gene3D" id="3.30.160.60">
    <property type="entry name" value="Classic Zinc Finger"/>
    <property type="match status" value="1"/>
</dbReference>
<evidence type="ECO:0000256" key="6">
    <source>
        <dbReference type="ARBA" id="ARBA00022723"/>
    </source>
</evidence>
<dbReference type="GO" id="GO:0005249">
    <property type="term" value="F:voltage-gated potassium channel activity"/>
    <property type="evidence" value="ECO:0007669"/>
    <property type="project" value="InterPro"/>
</dbReference>
<feature type="compositionally biased region" description="Basic residues" evidence="15">
    <location>
        <begin position="867"/>
        <end position="880"/>
    </location>
</feature>
<dbReference type="GO" id="GO:0016491">
    <property type="term" value="F:oxidoreductase activity"/>
    <property type="evidence" value="ECO:0007669"/>
    <property type="project" value="UniProtKB-KW"/>
</dbReference>
<dbReference type="Pfam" id="PF12171">
    <property type="entry name" value="zf-C2H2_jaz"/>
    <property type="match status" value="1"/>
</dbReference>
<dbReference type="EMBL" id="CAJOBC010005322">
    <property type="protein sequence ID" value="CAF3859826.1"/>
    <property type="molecule type" value="Genomic_DNA"/>
</dbReference>
<evidence type="ECO:0000256" key="3">
    <source>
        <dbReference type="ARBA" id="ARBA00022448"/>
    </source>
</evidence>
<dbReference type="PRINTS" id="PR01577">
    <property type="entry name" value="KCNABCHANNEL"/>
</dbReference>
<evidence type="ECO:0000256" key="14">
    <source>
        <dbReference type="SAM" id="Coils"/>
    </source>
</evidence>
<keyword evidence="4" id="KW-0963">Cytoplasm</keyword>
<dbReference type="InterPro" id="IPR022755">
    <property type="entry name" value="Znf_C2H2_jaz"/>
</dbReference>
<dbReference type="GO" id="GO:0005737">
    <property type="term" value="C:cytoplasm"/>
    <property type="evidence" value="ECO:0007669"/>
    <property type="project" value="UniProtKB-SubCell"/>
</dbReference>
<dbReference type="InterPro" id="IPR005399">
    <property type="entry name" value="K_chnl_volt-dep_bsu_KCNAB-rel"/>
</dbReference>
<keyword evidence="11" id="KW-0560">Oxidoreductase</keyword>
<dbReference type="PRINTS" id="PR00625">
    <property type="entry name" value="JDOMAIN"/>
</dbReference>
<dbReference type="SUPFAM" id="SSF51430">
    <property type="entry name" value="NAD(P)-linked oxidoreductase"/>
    <property type="match status" value="1"/>
</dbReference>
<name>A0A814NQ63_9BILA</name>
<dbReference type="GO" id="GO:1901379">
    <property type="term" value="P:regulation of potassium ion transmembrane transport"/>
    <property type="evidence" value="ECO:0007669"/>
    <property type="project" value="TreeGrafter"/>
</dbReference>
<dbReference type="CDD" id="cd06257">
    <property type="entry name" value="DnaJ"/>
    <property type="match status" value="1"/>
</dbReference>
<protein>
    <recommendedName>
        <fullName evidence="13">DnaJ homolog subfamily C member 21</fullName>
    </recommendedName>
</protein>
<keyword evidence="10" id="KW-0630">Potassium</keyword>
<keyword evidence="12" id="KW-0406">Ion transport</keyword>
<evidence type="ECO:0000313" key="19">
    <source>
        <dbReference type="Proteomes" id="UP000663829"/>
    </source>
</evidence>
<comment type="subcellular location">
    <subcellularLocation>
        <location evidence="1">Cytoplasm</location>
    </subcellularLocation>
</comment>
<dbReference type="InterPro" id="IPR036812">
    <property type="entry name" value="NAD(P)_OxRdtase_dom_sf"/>
</dbReference>
<evidence type="ECO:0000259" key="16">
    <source>
        <dbReference type="PROSITE" id="PS50076"/>
    </source>
</evidence>
<dbReference type="PROSITE" id="PS50076">
    <property type="entry name" value="DNAJ_2"/>
    <property type="match status" value="1"/>
</dbReference>
<dbReference type="GO" id="GO:0044325">
    <property type="term" value="F:transmembrane transporter binding"/>
    <property type="evidence" value="ECO:0007669"/>
    <property type="project" value="TreeGrafter"/>
</dbReference>
<dbReference type="InterPro" id="IPR001623">
    <property type="entry name" value="DnaJ_domain"/>
</dbReference>
<dbReference type="Proteomes" id="UP000663829">
    <property type="component" value="Unassembled WGS sequence"/>
</dbReference>
<keyword evidence="8" id="KW-0862">Zinc</keyword>
<dbReference type="InterPro" id="IPR005983">
    <property type="entry name" value="K_chnl_volt-dep_bsu_KCNAB"/>
</dbReference>
<evidence type="ECO:0000256" key="8">
    <source>
        <dbReference type="ARBA" id="ARBA00022833"/>
    </source>
</evidence>
<dbReference type="AlphaFoldDB" id="A0A814NQ63"/>
<dbReference type="Gene3D" id="3.20.20.100">
    <property type="entry name" value="NADP-dependent oxidoreductase domain"/>
    <property type="match status" value="1"/>
</dbReference>
<evidence type="ECO:0000256" key="10">
    <source>
        <dbReference type="ARBA" id="ARBA00022958"/>
    </source>
</evidence>
<sequence>MAQFFHSYPKYHGNNFTRYTNEYEMQKQCTQYINEQLKQQRNKCSHVTSYSLSSELKLPVPFQTITSIHKTLSSSYLTKSTDTSLPIGLLSHSDSLNNHKHFQLFSNHVQTAQVASNDNIYFHVIPSASTLAGTIVPLPPSSSTPTATTTLTTYNTFDQQSSRTMACFHKNLGRNGLRVSQFGLGTWVTFGGQISDDAAEELITTAYENGINLFDTAEVYAAGKAEITLGKVLKKKKWRRSSYIVCTKLYWGGKAETEKGLSRKHIIEGLRASLERLQLEYVDIVFANKPDPTVPMEEIVRSFTQVINMNMTFYWGTSRWSPMEIMEAYSVARQFNLIPPICEQAEYHLFQRDKVEVHLPEIFSKIGIGTMTWSPLACGLLSGKYDDGVPLHSRAALKGYGWLKDKILNEEGRKQQEKLRELALIASKLDCTLAQLAIAWCLKNENVHCVLLGVSSVEQLYENLNSIQRLSNIVMRCHYDVLGVTETANNAELTKAYRKLALQWHPDKNLDQIQEAKKRFLEIQAAYEVLTDPRERAWYDQHRDVMLKRGDGGDYQDDVINIYPFFTASCYQGYNDSENGFYTVYDNLFKRITEQDLSSNSTDKVIDIPCFGKSDSDYEQAIGPFYAYWTNYCTLRSYVWVEEHDTRDATDRRVRRLMEQENKKARDKAKKERNDEIRELVAFVKKRDKRVQMRKLLLEERAQEKKKADNERKNKEKKKKLELLFFYLSELSQYQESQWMSFEEFRKQLEDVEKKCQRKFQRQRYYASAVDQTNEANSNESENEELINELYCVACNKSFKSDKAFLNHENSKKHKESVELLKAHMQAENDVLLNTEDNNNPVNDDDDDNVENLLTKIIQASNSGKQSKSKKKKKKQRRNKKSDDESDDETEQIRQDLESELNDQISNEIHSSNKEEDEEFHIILPVAPDEKIKTKTKLTTSSRQNGNNEIDEEPTNIIHQCLICKEEFSTRNRLFDHIKEKNHAKVIENTTETSVKKNKKKKK</sequence>
<evidence type="ECO:0000256" key="7">
    <source>
        <dbReference type="ARBA" id="ARBA00022771"/>
    </source>
</evidence>
<evidence type="ECO:0000313" key="17">
    <source>
        <dbReference type="EMBL" id="CAF1094461.1"/>
    </source>
</evidence>
<dbReference type="PROSITE" id="PS00028">
    <property type="entry name" value="ZINC_FINGER_C2H2_1"/>
    <property type="match status" value="2"/>
</dbReference>
<dbReference type="SMART" id="SM00355">
    <property type="entry name" value="ZnF_C2H2"/>
    <property type="match status" value="2"/>
</dbReference>
<organism evidence="17 19">
    <name type="scientific">Didymodactylos carnosus</name>
    <dbReference type="NCBI Taxonomy" id="1234261"/>
    <lineage>
        <taxon>Eukaryota</taxon>
        <taxon>Metazoa</taxon>
        <taxon>Spiralia</taxon>
        <taxon>Gnathifera</taxon>
        <taxon>Rotifera</taxon>
        <taxon>Eurotatoria</taxon>
        <taxon>Bdelloidea</taxon>
        <taxon>Philodinida</taxon>
        <taxon>Philodinidae</taxon>
        <taxon>Didymodactylos</taxon>
    </lineage>
</organism>
<comment type="caution">
    <text evidence="17">The sequence shown here is derived from an EMBL/GenBank/DDBJ whole genome shotgun (WGS) entry which is preliminary data.</text>
</comment>
<keyword evidence="9" id="KW-0521">NADP</keyword>
<dbReference type="EMBL" id="CAJNOQ010005322">
    <property type="protein sequence ID" value="CAF1094461.1"/>
    <property type="molecule type" value="Genomic_DNA"/>
</dbReference>
<feature type="domain" description="J" evidence="16">
    <location>
        <begin position="477"/>
        <end position="543"/>
    </location>
</feature>
<dbReference type="SMART" id="SM00271">
    <property type="entry name" value="DnaJ"/>
    <property type="match status" value="1"/>
</dbReference>
<keyword evidence="5" id="KW-0633">Potassium transport</keyword>
<evidence type="ECO:0000256" key="15">
    <source>
        <dbReference type="SAM" id="MobiDB-lite"/>
    </source>
</evidence>
<dbReference type="InterPro" id="IPR036869">
    <property type="entry name" value="J_dom_sf"/>
</dbReference>
<keyword evidence="19" id="KW-1185">Reference proteome</keyword>
<comment type="similarity">
    <text evidence="2">Belongs to the shaker potassium channel beta subunit family.</text>
</comment>
<dbReference type="FunFam" id="1.10.287.110:FF:000046">
    <property type="entry name" value="dnaJ homolog subfamily C member 21"/>
    <property type="match status" value="1"/>
</dbReference>
<dbReference type="Gene3D" id="1.10.287.110">
    <property type="entry name" value="DnaJ domain"/>
    <property type="match status" value="1"/>
</dbReference>
<accession>A0A814NQ63</accession>
<dbReference type="InterPro" id="IPR054076">
    <property type="entry name" value="ZUO1-like_ZHD"/>
</dbReference>
<dbReference type="Pfam" id="PF21884">
    <property type="entry name" value="ZUO1-like_ZHD"/>
    <property type="match status" value="1"/>
</dbReference>
<dbReference type="Pfam" id="PF00226">
    <property type="entry name" value="DnaJ"/>
    <property type="match status" value="1"/>
</dbReference>
<dbReference type="InterPro" id="IPR023210">
    <property type="entry name" value="NADP_OxRdtase_dom"/>
</dbReference>
<dbReference type="OrthoDB" id="552049at2759"/>
<dbReference type="NCBIfam" id="TIGR01293">
    <property type="entry name" value="Kv_beta"/>
    <property type="match status" value="1"/>
</dbReference>
<dbReference type="Proteomes" id="UP000681722">
    <property type="component" value="Unassembled WGS sequence"/>
</dbReference>